<dbReference type="Proteomes" id="UP000623467">
    <property type="component" value="Unassembled WGS sequence"/>
</dbReference>
<proteinExistence type="predicted"/>
<sequence length="353" mass="38050">MYTSSPRYSKLQALVWPLTPHTPVTGNQALHQVVVATLSRQPPPRARPRLVELPHPSLRVRVPPVCRFTSGPLSQECLGPRGAVPFWGCTSERELEEQGMNFAPRRAVPLDLPLLDMDCNIHHSASPRASGRSEDGRWWSWNGDRLAGETRGCGIGGAAPAGGVRDMDGGFFEEREKDFGMKTLRAGCGENLIGVDVQAAGGASRSTAVSPQTPRCRCLYLSATRAARGGSKDGLHHNVVEKSGNNRMGSAATAVQLGATRSALRTMGTEAMTLQLIGIRAGEEIAKGGDEMVWARDMNKYILPDRTAASDAAPDSAAIEEYVRPIYLCMGRCSSKPAVQVFDTSMLHLSACR</sequence>
<gene>
    <name evidence="1" type="ORF">MSAN_02298500</name>
</gene>
<evidence type="ECO:0000313" key="1">
    <source>
        <dbReference type="EMBL" id="KAF7336443.1"/>
    </source>
</evidence>
<evidence type="ECO:0000313" key="2">
    <source>
        <dbReference type="Proteomes" id="UP000623467"/>
    </source>
</evidence>
<keyword evidence="2" id="KW-1185">Reference proteome</keyword>
<reference evidence="1" key="1">
    <citation type="submission" date="2020-05" db="EMBL/GenBank/DDBJ databases">
        <title>Mycena genomes resolve the evolution of fungal bioluminescence.</title>
        <authorList>
            <person name="Tsai I.J."/>
        </authorList>
    </citation>
    <scope>NUCLEOTIDE SEQUENCE</scope>
    <source>
        <strain evidence="1">160909Yilan</strain>
    </source>
</reference>
<protein>
    <submittedName>
        <fullName evidence="1">Uncharacterized protein</fullName>
    </submittedName>
</protein>
<dbReference type="EMBL" id="JACAZH010000037">
    <property type="protein sequence ID" value="KAF7336443.1"/>
    <property type="molecule type" value="Genomic_DNA"/>
</dbReference>
<organism evidence="1 2">
    <name type="scientific">Mycena sanguinolenta</name>
    <dbReference type="NCBI Taxonomy" id="230812"/>
    <lineage>
        <taxon>Eukaryota</taxon>
        <taxon>Fungi</taxon>
        <taxon>Dikarya</taxon>
        <taxon>Basidiomycota</taxon>
        <taxon>Agaricomycotina</taxon>
        <taxon>Agaricomycetes</taxon>
        <taxon>Agaricomycetidae</taxon>
        <taxon>Agaricales</taxon>
        <taxon>Marasmiineae</taxon>
        <taxon>Mycenaceae</taxon>
        <taxon>Mycena</taxon>
    </lineage>
</organism>
<dbReference type="AlphaFoldDB" id="A0A8H6X8L4"/>
<comment type="caution">
    <text evidence="1">The sequence shown here is derived from an EMBL/GenBank/DDBJ whole genome shotgun (WGS) entry which is preliminary data.</text>
</comment>
<accession>A0A8H6X8L4</accession>
<name>A0A8H6X8L4_9AGAR</name>